<evidence type="ECO:0000256" key="1">
    <source>
        <dbReference type="ARBA" id="ARBA00005695"/>
    </source>
</evidence>
<dbReference type="InterPro" id="IPR030678">
    <property type="entry name" value="Peptide/Ni-bd"/>
</dbReference>
<evidence type="ECO:0000313" key="7">
    <source>
        <dbReference type="Proteomes" id="UP000034739"/>
    </source>
</evidence>
<comment type="similarity">
    <text evidence="1">Belongs to the bacterial solute-binding protein 5 family.</text>
</comment>
<keyword evidence="2" id="KW-0813">Transport</keyword>
<dbReference type="Proteomes" id="UP000034739">
    <property type="component" value="Unassembled WGS sequence"/>
</dbReference>
<dbReference type="PANTHER" id="PTHR30290">
    <property type="entry name" value="PERIPLASMIC BINDING COMPONENT OF ABC TRANSPORTER"/>
    <property type="match status" value="1"/>
</dbReference>
<evidence type="ECO:0000313" key="6">
    <source>
        <dbReference type="EMBL" id="KKU87300.1"/>
    </source>
</evidence>
<organism evidence="6 7">
    <name type="scientific">Candidatus Gottesmanbacteria bacterium GW2011_GWA2_47_9</name>
    <dbReference type="NCBI Taxonomy" id="1618445"/>
    <lineage>
        <taxon>Bacteria</taxon>
        <taxon>Candidatus Gottesmaniibacteriota</taxon>
    </lineage>
</organism>
<protein>
    <submittedName>
        <fullName evidence="6">Extracellular solute-binding protein family 5</fullName>
    </submittedName>
</protein>
<dbReference type="AlphaFoldDB" id="A0A0G1WYK0"/>
<dbReference type="CDD" id="cd00995">
    <property type="entry name" value="PBP2_NikA_DppA_OppA_like"/>
    <property type="match status" value="1"/>
</dbReference>
<reference evidence="6 7" key="1">
    <citation type="journal article" date="2015" name="Nature">
        <title>rRNA introns, odd ribosomes, and small enigmatic genomes across a large radiation of phyla.</title>
        <authorList>
            <person name="Brown C.T."/>
            <person name="Hug L.A."/>
            <person name="Thomas B.C."/>
            <person name="Sharon I."/>
            <person name="Castelle C.J."/>
            <person name="Singh A."/>
            <person name="Wilkins M.J."/>
            <person name="Williams K.H."/>
            <person name="Banfield J.F."/>
        </authorList>
    </citation>
    <scope>NUCLEOTIDE SEQUENCE [LARGE SCALE GENOMIC DNA]</scope>
</reference>
<dbReference type="SUPFAM" id="SSF53850">
    <property type="entry name" value="Periplasmic binding protein-like II"/>
    <property type="match status" value="1"/>
</dbReference>
<dbReference type="InterPro" id="IPR000914">
    <property type="entry name" value="SBP_5_dom"/>
</dbReference>
<evidence type="ECO:0000256" key="4">
    <source>
        <dbReference type="SAM" id="Phobius"/>
    </source>
</evidence>
<dbReference type="GO" id="GO:0015833">
    <property type="term" value="P:peptide transport"/>
    <property type="evidence" value="ECO:0007669"/>
    <property type="project" value="TreeGrafter"/>
</dbReference>
<dbReference type="EMBL" id="LCOY01000031">
    <property type="protein sequence ID" value="KKU87300.1"/>
    <property type="molecule type" value="Genomic_DNA"/>
</dbReference>
<dbReference type="GO" id="GO:0043190">
    <property type="term" value="C:ATP-binding cassette (ABC) transporter complex"/>
    <property type="evidence" value="ECO:0007669"/>
    <property type="project" value="InterPro"/>
</dbReference>
<dbReference type="Gene3D" id="3.90.76.10">
    <property type="entry name" value="Dipeptide-binding Protein, Domain 1"/>
    <property type="match status" value="1"/>
</dbReference>
<accession>A0A0G1WYK0</accession>
<dbReference type="InterPro" id="IPR039424">
    <property type="entry name" value="SBP_5"/>
</dbReference>
<keyword evidence="4" id="KW-1133">Transmembrane helix</keyword>
<keyword evidence="4" id="KW-0472">Membrane</keyword>
<dbReference type="PANTHER" id="PTHR30290:SF9">
    <property type="entry name" value="OLIGOPEPTIDE-BINDING PROTEIN APPA"/>
    <property type="match status" value="1"/>
</dbReference>
<dbReference type="Gene3D" id="3.10.105.10">
    <property type="entry name" value="Dipeptide-binding Protein, Domain 3"/>
    <property type="match status" value="1"/>
</dbReference>
<feature type="domain" description="Solute-binding protein family 5" evidence="5">
    <location>
        <begin position="86"/>
        <end position="379"/>
    </location>
</feature>
<keyword evidence="3" id="KW-0732">Signal</keyword>
<proteinExistence type="inferred from homology"/>
<dbReference type="Pfam" id="PF00496">
    <property type="entry name" value="SBP_bac_5"/>
    <property type="match status" value="1"/>
</dbReference>
<evidence type="ECO:0000256" key="3">
    <source>
        <dbReference type="ARBA" id="ARBA00022729"/>
    </source>
</evidence>
<evidence type="ECO:0000256" key="2">
    <source>
        <dbReference type="ARBA" id="ARBA00022448"/>
    </source>
</evidence>
<feature type="transmembrane region" description="Helical" evidence="4">
    <location>
        <begin position="20"/>
        <end position="38"/>
    </location>
</feature>
<dbReference type="Gene3D" id="3.40.190.10">
    <property type="entry name" value="Periplasmic binding protein-like II"/>
    <property type="match status" value="1"/>
</dbReference>
<evidence type="ECO:0000259" key="5">
    <source>
        <dbReference type="Pfam" id="PF00496"/>
    </source>
</evidence>
<dbReference type="PIRSF" id="PIRSF002741">
    <property type="entry name" value="MppA"/>
    <property type="match status" value="1"/>
</dbReference>
<comment type="caution">
    <text evidence="6">The sequence shown here is derived from an EMBL/GenBank/DDBJ whole genome shotgun (WGS) entry which is preliminary data.</text>
</comment>
<gene>
    <name evidence="6" type="ORF">UY16_C0031G0004</name>
</gene>
<sequence length="443" mass="49904">MLLRRGRFFYWLISELMRKYTKALVLGVTLGIGLAIIFSRLGQQVQLGTVERIGVVGEFSPSNLPLTIQKQISLGLTDISQDGTATPSLANTWQATDSGRVFTFHLRDDLIWHDGKKVEAKDINYNIRSVSFQEIDTSTIRVTLEAPYSPLPTILAKPLFRPGLKGLGPYKVASIRLKGDTVQYLKLTPVDSRELPSFEYRFYQTEALATLAYKTGDIDIIEDISSAQGLKAWGVPTITETVNRLRVVALFFNLKRDPLLKEKSIRQALGYGLPAIEEERAYSPIAKTSWGYTDRLRKFDPDMVQAKKLLANADIASGSATLTLTTFPQYIDTAQLIARQWSALGITTSVRVESSVPSDYQVLLSAIDIPPDPDQYPFWHSTQTSTNITGYVNLKIDKLLEDGRIEFDPEERKKIYADFARRLVDDAPAIFLYYPKTYTIKRK</sequence>
<dbReference type="GO" id="GO:0042597">
    <property type="term" value="C:periplasmic space"/>
    <property type="evidence" value="ECO:0007669"/>
    <property type="project" value="UniProtKB-ARBA"/>
</dbReference>
<keyword evidence="4" id="KW-0812">Transmembrane</keyword>
<dbReference type="GO" id="GO:1904680">
    <property type="term" value="F:peptide transmembrane transporter activity"/>
    <property type="evidence" value="ECO:0007669"/>
    <property type="project" value="TreeGrafter"/>
</dbReference>
<name>A0A0G1WYK0_9BACT</name>